<reference evidence="1 2" key="1">
    <citation type="journal article" date="2019" name="Sci. Rep.">
        <title>Orb-weaving spider Araneus ventricosus genome elucidates the spidroin gene catalogue.</title>
        <authorList>
            <person name="Kono N."/>
            <person name="Nakamura H."/>
            <person name="Ohtoshi R."/>
            <person name="Moran D.A.P."/>
            <person name="Shinohara A."/>
            <person name="Yoshida Y."/>
            <person name="Fujiwara M."/>
            <person name="Mori M."/>
            <person name="Tomita M."/>
            <person name="Arakawa K."/>
        </authorList>
    </citation>
    <scope>NUCLEOTIDE SEQUENCE [LARGE SCALE GENOMIC DNA]</scope>
</reference>
<keyword evidence="2" id="KW-1185">Reference proteome</keyword>
<protein>
    <submittedName>
        <fullName evidence="1">Uncharacterized protein</fullName>
    </submittedName>
</protein>
<name>A0A4Y2A0R5_ARAVE</name>
<dbReference type="EMBL" id="BGPR01079169">
    <property type="protein sequence ID" value="GBL73338.1"/>
    <property type="molecule type" value="Genomic_DNA"/>
</dbReference>
<proteinExistence type="predicted"/>
<evidence type="ECO:0000313" key="1">
    <source>
        <dbReference type="EMBL" id="GBL73338.1"/>
    </source>
</evidence>
<sequence length="85" mass="10145">MRLAVPLSAKHRKGTRVVSEEYDLQITRSLISQSCFLNSTEMEEMDEEDACFVRRFRRRLQEQIFRTSIRDAAEFGRIRGRDYKI</sequence>
<evidence type="ECO:0000313" key="2">
    <source>
        <dbReference type="Proteomes" id="UP000499080"/>
    </source>
</evidence>
<dbReference type="AlphaFoldDB" id="A0A4Y2A0R5"/>
<accession>A0A4Y2A0R5</accession>
<gene>
    <name evidence="1" type="ORF">AVEN_38860_1</name>
</gene>
<comment type="caution">
    <text evidence="1">The sequence shown here is derived from an EMBL/GenBank/DDBJ whole genome shotgun (WGS) entry which is preliminary data.</text>
</comment>
<organism evidence="1 2">
    <name type="scientific">Araneus ventricosus</name>
    <name type="common">Orbweaver spider</name>
    <name type="synonym">Epeira ventricosa</name>
    <dbReference type="NCBI Taxonomy" id="182803"/>
    <lineage>
        <taxon>Eukaryota</taxon>
        <taxon>Metazoa</taxon>
        <taxon>Ecdysozoa</taxon>
        <taxon>Arthropoda</taxon>
        <taxon>Chelicerata</taxon>
        <taxon>Arachnida</taxon>
        <taxon>Araneae</taxon>
        <taxon>Araneomorphae</taxon>
        <taxon>Entelegynae</taxon>
        <taxon>Araneoidea</taxon>
        <taxon>Araneidae</taxon>
        <taxon>Araneus</taxon>
    </lineage>
</organism>
<dbReference type="Proteomes" id="UP000499080">
    <property type="component" value="Unassembled WGS sequence"/>
</dbReference>